<keyword evidence="6 8" id="KW-1133">Transmembrane helix</keyword>
<evidence type="ECO:0000256" key="4">
    <source>
        <dbReference type="ARBA" id="ARBA00022519"/>
    </source>
</evidence>
<sequence length="412" mass="45049">MITYTAPMWVGLIIGFIIGAAAEAWGIANPETLIRLAKWEDRLFLDCIALGFAIGTPVLFGLYALGVGFHWGPKPLYVIGVGLGGVLFGSGLALSGYFPGSIWMALGEGRRDAVYALFGAILGAATWTAMYQDPAIRKALVGTLNFGSQIIGATHPSGAEYLVPWPGLNRYSLFGIALVYGIIMFLIAYYVPRYRGGSRSCLRANIEKRVTPVEMKMHEDTARYLTDGALPYKKGSLAQKLNEYYAVESNVTRWFMVSVAGIVALTVVAEMFLHQIFGESTTDSWIAGHLFMPNFAYSKIVFKGIGWEPYSDIGTLMGSFFAAIFLTRRFTAFRNIIPPSWAERFGTNSAVRFLGSFGGAYLMLLGARMADGCASGHILSGGLEMALSGLEFAGFVFLSMVLVGRVYYQRRR</sequence>
<comment type="subcellular location">
    <subcellularLocation>
        <location evidence="1">Cell inner membrane</location>
        <topology evidence="1">Multi-pass membrane protein</topology>
    </subcellularLocation>
</comment>
<dbReference type="GO" id="GO:0005886">
    <property type="term" value="C:plasma membrane"/>
    <property type="evidence" value="ECO:0007669"/>
    <property type="project" value="UniProtKB-SubCell"/>
</dbReference>
<feature type="transmembrane region" description="Helical" evidence="8">
    <location>
        <begin position="6"/>
        <end position="27"/>
    </location>
</feature>
<keyword evidence="10" id="KW-1185">Reference proteome</keyword>
<proteinExistence type="predicted"/>
<evidence type="ECO:0000256" key="1">
    <source>
        <dbReference type="ARBA" id="ARBA00004429"/>
    </source>
</evidence>
<keyword evidence="4" id="KW-0997">Cell inner membrane</keyword>
<keyword evidence="5 8" id="KW-0812">Transmembrane</keyword>
<evidence type="ECO:0000256" key="2">
    <source>
        <dbReference type="ARBA" id="ARBA00022448"/>
    </source>
</evidence>
<dbReference type="RefSeq" id="WP_013266523.1">
    <property type="nucleotide sequence ID" value="NC_014374.1"/>
</dbReference>
<evidence type="ECO:0000313" key="10">
    <source>
        <dbReference type="Proteomes" id="UP000000346"/>
    </source>
</evidence>
<feature type="transmembrane region" description="Helical" evidence="8">
    <location>
        <begin position="390"/>
        <end position="408"/>
    </location>
</feature>
<evidence type="ECO:0000256" key="8">
    <source>
        <dbReference type="SAM" id="Phobius"/>
    </source>
</evidence>
<accession>D9Q123</accession>
<organism evidence="9 10">
    <name type="scientific">Acidilobus saccharovorans (strain DSM 16705 / JCM 18335 / VKM B-2471 / 345-15)</name>
    <dbReference type="NCBI Taxonomy" id="666510"/>
    <lineage>
        <taxon>Archaea</taxon>
        <taxon>Thermoproteota</taxon>
        <taxon>Thermoprotei</taxon>
        <taxon>Acidilobales</taxon>
        <taxon>Acidilobaceae</taxon>
        <taxon>Acidilobus</taxon>
    </lineage>
</organism>
<dbReference type="EMBL" id="CP001742">
    <property type="protein sequence ID" value="ADL19011.1"/>
    <property type="molecule type" value="Genomic_DNA"/>
</dbReference>
<dbReference type="AlphaFoldDB" id="D9Q123"/>
<evidence type="ECO:0000256" key="6">
    <source>
        <dbReference type="ARBA" id="ARBA00022989"/>
    </source>
</evidence>
<dbReference type="HOGENOM" id="CLU_591375_0_0_2"/>
<protein>
    <submittedName>
        <fullName evidence="9">Predicted transporter component</fullName>
    </submittedName>
</protein>
<dbReference type="STRING" id="666510.ASAC_0604"/>
<name>D9Q123_ACIS3</name>
<dbReference type="GeneID" id="9498837"/>
<feature type="transmembrane region" description="Helical" evidence="8">
    <location>
        <begin position="77"/>
        <end position="100"/>
    </location>
</feature>
<keyword evidence="2" id="KW-0813">Transport</keyword>
<evidence type="ECO:0000256" key="3">
    <source>
        <dbReference type="ARBA" id="ARBA00022475"/>
    </source>
</evidence>
<evidence type="ECO:0000256" key="7">
    <source>
        <dbReference type="ARBA" id="ARBA00023136"/>
    </source>
</evidence>
<keyword evidence="7 8" id="KW-0472">Membrane</keyword>
<dbReference type="eggNOG" id="arCOG05331">
    <property type="taxonomic scope" value="Archaea"/>
</dbReference>
<feature type="transmembrane region" description="Helical" evidence="8">
    <location>
        <begin position="254"/>
        <end position="277"/>
    </location>
</feature>
<dbReference type="InterPro" id="IPR007272">
    <property type="entry name" value="Sulf_transp_TsuA/YedE"/>
</dbReference>
<evidence type="ECO:0000256" key="5">
    <source>
        <dbReference type="ARBA" id="ARBA00022692"/>
    </source>
</evidence>
<evidence type="ECO:0000313" key="9">
    <source>
        <dbReference type="EMBL" id="ADL19011.1"/>
    </source>
</evidence>
<dbReference type="InParanoid" id="D9Q123"/>
<dbReference type="PANTHER" id="PTHR30574">
    <property type="entry name" value="INNER MEMBRANE PROTEIN YEDE"/>
    <property type="match status" value="1"/>
</dbReference>
<dbReference type="KEGG" id="asc:ASAC_0604"/>
<feature type="transmembrane region" description="Helical" evidence="8">
    <location>
        <begin position="171"/>
        <end position="191"/>
    </location>
</feature>
<dbReference type="Pfam" id="PF04143">
    <property type="entry name" value="Sulf_transp"/>
    <property type="match status" value="1"/>
</dbReference>
<gene>
    <name evidence="9" type="ordered locus">ASAC_0604</name>
</gene>
<keyword evidence="3" id="KW-1003">Cell membrane</keyword>
<dbReference type="OrthoDB" id="42259at2157"/>
<reference evidence="9 10" key="1">
    <citation type="journal article" date="2010" name="Appl. Environ. Microbiol.">
        <title>The genome sequence of the crenarchaeon Acidilobus saccharovorans supports a new order, Acidilobales, and suggests an important ecological role in terrestrial acidic hot springs.</title>
        <authorList>
            <person name="Mardanov A.V."/>
            <person name="Svetlitchnyi V.A."/>
            <person name="Beletsky A.V."/>
            <person name="Prokofeva M.I."/>
            <person name="Bonch-Osmolovskaya E.A."/>
            <person name="Ravin N.V."/>
            <person name="Skryabin K.G."/>
        </authorList>
    </citation>
    <scope>NUCLEOTIDE SEQUENCE [LARGE SCALE GENOMIC DNA]</scope>
    <source>
        <strain evidence="10">DSM 16705 / JCM 18335 / VKM B-2471 / 345-15</strain>
    </source>
</reference>
<feature type="transmembrane region" description="Helical" evidence="8">
    <location>
        <begin position="351"/>
        <end position="370"/>
    </location>
</feature>
<feature type="transmembrane region" description="Helical" evidence="8">
    <location>
        <begin position="48"/>
        <end position="71"/>
    </location>
</feature>
<dbReference type="Proteomes" id="UP000000346">
    <property type="component" value="Chromosome"/>
</dbReference>
<feature type="transmembrane region" description="Helical" evidence="8">
    <location>
        <begin position="112"/>
        <end position="130"/>
    </location>
</feature>
<feature type="transmembrane region" description="Helical" evidence="8">
    <location>
        <begin position="313"/>
        <end position="330"/>
    </location>
</feature>
<dbReference type="PANTHER" id="PTHR30574:SF1">
    <property type="entry name" value="SULPHUR TRANSPORT DOMAIN-CONTAINING PROTEIN"/>
    <property type="match status" value="1"/>
</dbReference>